<dbReference type="Pfam" id="PF19078">
    <property type="entry name" value="Big_12"/>
    <property type="match status" value="1"/>
</dbReference>
<sequence>MKTFSHSRPSGLHKSIFKNCLIGLVTVLVTLIISAFSPNAPIIGEPMTVHAETTFEQFSLDDTMLSIGEKTTLHITFTDKVVGLEPSDFKTMGVSLNNLSSVDGGKTWTANIVPIYDYSGEGKITLLSGSYYNGVDGTQGSSNLVQFVVDTIAPLAPTISFEDPGADGVYNHAEVGPDGTITATVKVPTGTEVGDILMINGTSYTITQEILQNGQEVEVAPATTISAYIIDKAGNEGQVAVGTAAPYDTSRPNNSTTQLMINDVTMDNIVTSKEAQADIVITGQASGVFMAGDYISLTINDVYYQGQVDDKGNFSIAVKGSDLVADSDKIIDASILATNTVGNQGTVMATKSYTLAPIPEAPIMSNEDPGSDGVYSQDEVGSDGTVTVTVKAPTGTAVGDMLTIDGKDYEVTQSLLDNGQMLEVKPGATVTAYITNTFGEVGPMATIIVPGQFKIPDNAPSYDLPKGEITDKKKPESKDKPKLDQKNQEQKNEKKTLPKTGDATDYQPVFIGFVLVVMITLGRLKKRNN</sequence>
<dbReference type="InterPro" id="IPR049826">
    <property type="entry name" value="Ig-like_ice"/>
</dbReference>
<proteinExistence type="predicted"/>
<evidence type="ECO:0000313" key="4">
    <source>
        <dbReference type="Proteomes" id="UP000653045"/>
    </source>
</evidence>
<feature type="compositionally biased region" description="Basic and acidic residues" evidence="1">
    <location>
        <begin position="465"/>
        <end position="496"/>
    </location>
</feature>
<gene>
    <name evidence="3" type="ORF">JHK62_03910</name>
</gene>
<dbReference type="Gene3D" id="2.60.40.10">
    <property type="entry name" value="Immunoglobulins"/>
    <property type="match status" value="1"/>
</dbReference>
<feature type="region of interest" description="Disordered" evidence="1">
    <location>
        <begin position="459"/>
        <end position="504"/>
    </location>
</feature>
<name>A0ABS0ZIK7_9STRE</name>
<keyword evidence="4" id="KW-1185">Reference proteome</keyword>
<organism evidence="3 4">
    <name type="scientific">Streptococcus pacificus</name>
    <dbReference type="NCBI Taxonomy" id="2740577"/>
    <lineage>
        <taxon>Bacteria</taxon>
        <taxon>Bacillati</taxon>
        <taxon>Bacillota</taxon>
        <taxon>Bacilli</taxon>
        <taxon>Lactobacillales</taxon>
        <taxon>Streptococcaceae</taxon>
        <taxon>Streptococcus</taxon>
    </lineage>
</organism>
<evidence type="ECO:0000313" key="3">
    <source>
        <dbReference type="EMBL" id="MBJ8325824.1"/>
    </source>
</evidence>
<evidence type="ECO:0000256" key="1">
    <source>
        <dbReference type="SAM" id="MobiDB-lite"/>
    </source>
</evidence>
<dbReference type="InterPro" id="IPR044048">
    <property type="entry name" value="Big_12"/>
</dbReference>
<dbReference type="NCBIfam" id="TIGR01167">
    <property type="entry name" value="LPXTG_anchor"/>
    <property type="match status" value="1"/>
</dbReference>
<reference evidence="3 4" key="1">
    <citation type="journal article" date="2021" name="Int. J. Syst. Evol. Microbiol.">
        <title>Streptococcus vicugnae sp. nov., isolated from faeces of alpacas (Vicugna pacos) and cattle (Bos taurus), Streptococcus zalophi sp. nov., and Streptococcus pacificus sp. nov., isolated from respiratory tract of California sea lions (Zalophus californianus).</title>
        <authorList>
            <person name="Volokhov D.V."/>
            <person name="Zagorodnyaya T.A."/>
            <person name="Shen Z."/>
            <person name="Blom J."/>
            <person name="Furtak V.A."/>
            <person name="Eisenberg T."/>
            <person name="Fan P."/>
            <person name="Jeong K.C."/>
            <person name="Gao Y."/>
            <person name="Zhang S."/>
            <person name="Amselle M."/>
        </authorList>
    </citation>
    <scope>NUCLEOTIDE SEQUENCE [LARGE SCALE GENOMIC DNA]</scope>
    <source>
        <strain evidence="3 4">CSL7591</strain>
    </source>
</reference>
<feature type="domain" description="Bacterial Ig-like" evidence="2">
    <location>
        <begin position="59"/>
        <end position="141"/>
    </location>
</feature>
<dbReference type="Proteomes" id="UP000653045">
    <property type="component" value="Unassembled WGS sequence"/>
</dbReference>
<comment type="caution">
    <text evidence="3">The sequence shown here is derived from an EMBL/GenBank/DDBJ whole genome shotgun (WGS) entry which is preliminary data.</text>
</comment>
<dbReference type="InterPro" id="IPR013783">
    <property type="entry name" value="Ig-like_fold"/>
</dbReference>
<protein>
    <submittedName>
        <fullName evidence="3">Ig-like domain-containing protein</fullName>
    </submittedName>
</protein>
<dbReference type="NCBIfam" id="NF012196">
    <property type="entry name" value="Ig_like_ice"/>
    <property type="match status" value="1"/>
</dbReference>
<accession>A0ABS0ZIK7</accession>
<dbReference type="EMBL" id="JAENBO010000002">
    <property type="protein sequence ID" value="MBJ8325824.1"/>
    <property type="molecule type" value="Genomic_DNA"/>
</dbReference>
<dbReference type="RefSeq" id="WP_199575382.1">
    <property type="nucleotide sequence ID" value="NZ_JAENBO010000002.1"/>
</dbReference>
<evidence type="ECO:0000259" key="2">
    <source>
        <dbReference type="Pfam" id="PF19078"/>
    </source>
</evidence>